<proteinExistence type="predicted"/>
<feature type="domain" description="WAP" evidence="2">
    <location>
        <begin position="36"/>
        <end position="90"/>
    </location>
</feature>
<feature type="chain" id="PRO_5015487632" description="WAP domain-containing protein" evidence="1">
    <location>
        <begin position="19"/>
        <end position="363"/>
    </location>
</feature>
<feature type="signal peptide" evidence="1">
    <location>
        <begin position="1"/>
        <end position="18"/>
    </location>
</feature>
<evidence type="ECO:0000256" key="1">
    <source>
        <dbReference type="SAM" id="SignalP"/>
    </source>
</evidence>
<dbReference type="Pfam" id="PF00095">
    <property type="entry name" value="WAP"/>
    <property type="match status" value="1"/>
</dbReference>
<dbReference type="InterPro" id="IPR036645">
    <property type="entry name" value="Elafin-like_sf"/>
</dbReference>
<evidence type="ECO:0000259" key="2">
    <source>
        <dbReference type="PROSITE" id="PS51390"/>
    </source>
</evidence>
<accession>A0A2T7P6B2</accession>
<dbReference type="GO" id="GO:0005576">
    <property type="term" value="C:extracellular region"/>
    <property type="evidence" value="ECO:0007669"/>
    <property type="project" value="InterPro"/>
</dbReference>
<keyword evidence="1" id="KW-0732">Signal</keyword>
<name>A0A2T7P6B2_POMCA</name>
<dbReference type="Gene3D" id="4.10.75.10">
    <property type="entry name" value="Elafin-like"/>
    <property type="match status" value="1"/>
</dbReference>
<evidence type="ECO:0000313" key="4">
    <source>
        <dbReference type="Proteomes" id="UP000245119"/>
    </source>
</evidence>
<dbReference type="SUPFAM" id="SSF57256">
    <property type="entry name" value="Elafin-like"/>
    <property type="match status" value="1"/>
</dbReference>
<dbReference type="SMART" id="SM00217">
    <property type="entry name" value="WAP"/>
    <property type="match status" value="1"/>
</dbReference>
<organism evidence="3 4">
    <name type="scientific">Pomacea canaliculata</name>
    <name type="common">Golden apple snail</name>
    <dbReference type="NCBI Taxonomy" id="400727"/>
    <lineage>
        <taxon>Eukaryota</taxon>
        <taxon>Metazoa</taxon>
        <taxon>Spiralia</taxon>
        <taxon>Lophotrochozoa</taxon>
        <taxon>Mollusca</taxon>
        <taxon>Gastropoda</taxon>
        <taxon>Caenogastropoda</taxon>
        <taxon>Architaenioglossa</taxon>
        <taxon>Ampullarioidea</taxon>
        <taxon>Ampullariidae</taxon>
        <taxon>Pomacea</taxon>
    </lineage>
</organism>
<dbReference type="PROSITE" id="PS51390">
    <property type="entry name" value="WAP"/>
    <property type="match status" value="1"/>
</dbReference>
<protein>
    <recommendedName>
        <fullName evidence="2">WAP domain-containing protein</fullName>
    </recommendedName>
</protein>
<dbReference type="InterPro" id="IPR008197">
    <property type="entry name" value="WAP_dom"/>
</dbReference>
<evidence type="ECO:0000313" key="3">
    <source>
        <dbReference type="EMBL" id="PVD28972.1"/>
    </source>
</evidence>
<gene>
    <name evidence="3" type="ORF">C0Q70_11569</name>
</gene>
<dbReference type="AlphaFoldDB" id="A0A2T7P6B2"/>
<dbReference type="EMBL" id="PZQS01000006">
    <property type="protein sequence ID" value="PVD28972.1"/>
    <property type="molecule type" value="Genomic_DNA"/>
</dbReference>
<keyword evidence="4" id="KW-1185">Reference proteome</keyword>
<sequence>MLIIFLLCVLTCPFDTLCRFYYDSTTGGLSTKPASSFVENGFCPETVSEWQMPGGRAQCQRLCEEDTECPGNQRCCTDLFGCGRQCRDPLPEYTCDNKKCEDGQSCVMNRNPFCTPGCTEGYTCIFSQPPGCVSPPCPKVARCRPLCDPYAPGINTGGCTVADLCSPFPAPGQHGCFSGLVCCRTICGNRCIPPYRGILLAAPGLVHGFDNPLCIARNCPSGTFCRIVVDSTTGVSSPKCLTCNPVCGSRTDVWMDVDHPHQTLVARAPMSAESSKLLPCNRVPLVLRFVDDKPPVYRAACLRYPSVGTTYVNSEGSQCLLNVPGSRVRLDTICALPDFELLLPSDLSGSVCRIGSTHYSIHC</sequence>
<reference evidence="3 4" key="1">
    <citation type="submission" date="2018-04" db="EMBL/GenBank/DDBJ databases">
        <title>The genome of golden apple snail Pomacea canaliculata provides insight into stress tolerance and invasive adaptation.</title>
        <authorList>
            <person name="Liu C."/>
            <person name="Liu B."/>
            <person name="Ren Y."/>
            <person name="Zhang Y."/>
            <person name="Wang H."/>
            <person name="Li S."/>
            <person name="Jiang F."/>
            <person name="Yin L."/>
            <person name="Zhang G."/>
            <person name="Qian W."/>
            <person name="Fan W."/>
        </authorList>
    </citation>
    <scope>NUCLEOTIDE SEQUENCE [LARGE SCALE GENOMIC DNA]</scope>
    <source>
        <strain evidence="3">SZHN2017</strain>
        <tissue evidence="3">Muscle</tissue>
    </source>
</reference>
<dbReference type="Proteomes" id="UP000245119">
    <property type="component" value="Linkage Group LG6"/>
</dbReference>
<dbReference type="OrthoDB" id="4473401at2759"/>
<comment type="caution">
    <text evidence="3">The sequence shown here is derived from an EMBL/GenBank/DDBJ whole genome shotgun (WGS) entry which is preliminary data.</text>
</comment>
<dbReference type="GO" id="GO:0030414">
    <property type="term" value="F:peptidase inhibitor activity"/>
    <property type="evidence" value="ECO:0007669"/>
    <property type="project" value="InterPro"/>
</dbReference>